<keyword evidence="3" id="KW-0325">Glycoprotein</keyword>
<reference evidence="8" key="1">
    <citation type="submission" date="2017-02" db="UniProtKB">
        <authorList>
            <consortium name="WormBaseParasite"/>
        </authorList>
    </citation>
    <scope>IDENTIFICATION</scope>
</reference>
<evidence type="ECO:0000313" key="7">
    <source>
        <dbReference type="Proteomes" id="UP000038045"/>
    </source>
</evidence>
<protein>
    <submittedName>
        <fullName evidence="8">Str_synth domain-containing protein</fullName>
    </submittedName>
</protein>
<dbReference type="WBParaSite" id="PTRK_0001784900.1">
    <property type="protein sequence ID" value="PTRK_0001784900.1"/>
    <property type="gene ID" value="PTRK_0001784900"/>
</dbReference>
<comment type="similarity">
    <text evidence="1">Belongs to the strictosidine synthase family.</text>
</comment>
<dbReference type="Proteomes" id="UP000038045">
    <property type="component" value="Unplaced"/>
</dbReference>
<keyword evidence="7" id="KW-1185">Reference proteome</keyword>
<dbReference type="Pfam" id="PF03088">
    <property type="entry name" value="Str_synth"/>
    <property type="match status" value="1"/>
</dbReference>
<evidence type="ECO:0000259" key="6">
    <source>
        <dbReference type="Pfam" id="PF03088"/>
    </source>
</evidence>
<dbReference type="GO" id="GO:0012505">
    <property type="term" value="C:endomembrane system"/>
    <property type="evidence" value="ECO:0007669"/>
    <property type="project" value="TreeGrafter"/>
</dbReference>
<name>A0A0N5A762_PARTI</name>
<feature type="domain" description="Strictosidine synthase conserved region" evidence="6">
    <location>
        <begin position="207"/>
        <end position="286"/>
    </location>
</feature>
<keyword evidence="2" id="KW-0597">Phosphoprotein</keyword>
<dbReference type="STRING" id="131310.A0A0N5A762"/>
<dbReference type="InterPro" id="IPR011042">
    <property type="entry name" value="6-blade_b-propeller_TolB-like"/>
</dbReference>
<evidence type="ECO:0000256" key="1">
    <source>
        <dbReference type="ARBA" id="ARBA00009191"/>
    </source>
</evidence>
<keyword evidence="5" id="KW-1133">Transmembrane helix</keyword>
<feature type="compositionally biased region" description="Basic residues" evidence="4">
    <location>
        <begin position="1"/>
        <end position="19"/>
    </location>
</feature>
<dbReference type="GO" id="GO:0016787">
    <property type="term" value="F:hydrolase activity"/>
    <property type="evidence" value="ECO:0007669"/>
    <property type="project" value="TreeGrafter"/>
</dbReference>
<sequence>MVSKKGSNRNHKNNKKPLGKKYTSSADMFSNIRLTKKNCIMSFVLATITSLSIAYILNIGPIDSESFSLKKNIEVVKELYIERLTCKYTFMSDYIKGPESLVYHEGRNSLFVSTRNGSIMELDVESLDTKKVYPIYKMITNKKEQCDGTYNTLPKCGRPLGIQFGVTSTTRNILYVADGIFGLYSLDINSEKITILNEGKRKMYTNDLIVTETGIYFTISSTTFDDHEYLYAIIEHKNNGMVMFYNFETKLTVQIGKNLYFPNGIQMMKNFIYVAETSGLRISKINLKNGERTNFINYLPGYPDNIRIVNKHGVNQLLVPIPEIISDSDEFFAMSPKLRNMIATIFSYTVLEKMIEKTSNVRSIFQYYDLESGELLRSINVPFNGLSISHVLEIEKINTIYFGSDNGQSVYACELS</sequence>
<dbReference type="PANTHER" id="PTHR10426">
    <property type="entry name" value="STRICTOSIDINE SYNTHASE-RELATED"/>
    <property type="match status" value="1"/>
</dbReference>
<keyword evidence="5" id="KW-0472">Membrane</keyword>
<evidence type="ECO:0000256" key="3">
    <source>
        <dbReference type="ARBA" id="ARBA00023180"/>
    </source>
</evidence>
<evidence type="ECO:0000256" key="2">
    <source>
        <dbReference type="ARBA" id="ARBA00022553"/>
    </source>
</evidence>
<evidence type="ECO:0000256" key="4">
    <source>
        <dbReference type="SAM" id="MobiDB-lite"/>
    </source>
</evidence>
<dbReference type="PANTHER" id="PTHR10426:SF88">
    <property type="entry name" value="ADIPOCYTE PLASMA MEMBRANE-ASSOCIATED PROTEIN HEMOMUCIN-RELATED"/>
    <property type="match status" value="1"/>
</dbReference>
<organism evidence="7 8">
    <name type="scientific">Parastrongyloides trichosuri</name>
    <name type="common">Possum-specific nematode worm</name>
    <dbReference type="NCBI Taxonomy" id="131310"/>
    <lineage>
        <taxon>Eukaryota</taxon>
        <taxon>Metazoa</taxon>
        <taxon>Ecdysozoa</taxon>
        <taxon>Nematoda</taxon>
        <taxon>Chromadorea</taxon>
        <taxon>Rhabditida</taxon>
        <taxon>Tylenchina</taxon>
        <taxon>Panagrolaimomorpha</taxon>
        <taxon>Strongyloidoidea</taxon>
        <taxon>Strongyloididae</taxon>
        <taxon>Parastrongyloides</taxon>
    </lineage>
</organism>
<dbReference type="SUPFAM" id="SSF63829">
    <property type="entry name" value="Calcium-dependent phosphotriesterase"/>
    <property type="match status" value="1"/>
</dbReference>
<dbReference type="InterPro" id="IPR018119">
    <property type="entry name" value="Strictosidine_synth_cons-reg"/>
</dbReference>
<dbReference type="AlphaFoldDB" id="A0A0N5A762"/>
<feature type="region of interest" description="Disordered" evidence="4">
    <location>
        <begin position="1"/>
        <end position="22"/>
    </location>
</feature>
<evidence type="ECO:0000256" key="5">
    <source>
        <dbReference type="SAM" id="Phobius"/>
    </source>
</evidence>
<accession>A0A0N5A762</accession>
<feature type="transmembrane region" description="Helical" evidence="5">
    <location>
        <begin position="38"/>
        <end position="57"/>
    </location>
</feature>
<dbReference type="Gene3D" id="2.120.10.30">
    <property type="entry name" value="TolB, C-terminal domain"/>
    <property type="match status" value="1"/>
</dbReference>
<proteinExistence type="inferred from homology"/>
<keyword evidence="5" id="KW-0812">Transmembrane</keyword>
<evidence type="ECO:0000313" key="8">
    <source>
        <dbReference type="WBParaSite" id="PTRK_0001784900.1"/>
    </source>
</evidence>